<feature type="region of interest" description="Disordered" evidence="1">
    <location>
        <begin position="268"/>
        <end position="289"/>
    </location>
</feature>
<accession>A0A2Z7A4X5</accession>
<dbReference type="Proteomes" id="UP000250235">
    <property type="component" value="Unassembled WGS sequence"/>
</dbReference>
<evidence type="ECO:0000313" key="2">
    <source>
        <dbReference type="EMBL" id="KZV16291.1"/>
    </source>
</evidence>
<reference evidence="2 3" key="1">
    <citation type="journal article" date="2015" name="Proc. Natl. Acad. Sci. U.S.A.">
        <title>The resurrection genome of Boea hygrometrica: A blueprint for survival of dehydration.</title>
        <authorList>
            <person name="Xiao L."/>
            <person name="Yang G."/>
            <person name="Zhang L."/>
            <person name="Yang X."/>
            <person name="Zhao S."/>
            <person name="Ji Z."/>
            <person name="Zhou Q."/>
            <person name="Hu M."/>
            <person name="Wang Y."/>
            <person name="Chen M."/>
            <person name="Xu Y."/>
            <person name="Jin H."/>
            <person name="Xiao X."/>
            <person name="Hu G."/>
            <person name="Bao F."/>
            <person name="Hu Y."/>
            <person name="Wan P."/>
            <person name="Li L."/>
            <person name="Deng X."/>
            <person name="Kuang T."/>
            <person name="Xiang C."/>
            <person name="Zhu J.K."/>
            <person name="Oliver M.J."/>
            <person name="He Y."/>
        </authorList>
    </citation>
    <scope>NUCLEOTIDE SEQUENCE [LARGE SCALE GENOMIC DNA]</scope>
    <source>
        <strain evidence="3">cv. XS01</strain>
    </source>
</reference>
<name>A0A2Z7A4X5_9LAMI</name>
<proteinExistence type="predicted"/>
<evidence type="ECO:0000313" key="3">
    <source>
        <dbReference type="Proteomes" id="UP000250235"/>
    </source>
</evidence>
<keyword evidence="3" id="KW-1185">Reference proteome</keyword>
<gene>
    <name evidence="2" type="ORF">F511_36868</name>
</gene>
<dbReference type="AlphaFoldDB" id="A0A2Z7A4X5"/>
<feature type="compositionally biased region" description="Gly residues" evidence="1">
    <location>
        <begin position="469"/>
        <end position="479"/>
    </location>
</feature>
<feature type="compositionally biased region" description="Basic and acidic residues" evidence="1">
    <location>
        <begin position="452"/>
        <end position="461"/>
    </location>
</feature>
<feature type="region of interest" description="Disordered" evidence="1">
    <location>
        <begin position="417"/>
        <end position="496"/>
    </location>
</feature>
<sequence length="496" mass="54321">MGTGIDQLALHSVQLGYLKILQMGNADPKDTKAGKEIRGQASLDQCIDWQIISIEPLYHARCINRGNNRSVIFRARQPITPRWYSDNQSVGHHSDDSVRLFRHDTSVGQSQRGSQSGHQSICQSGSRWIKVNWSEILFEVLKEMVNRTTRRAKGFIAQICILLKGDPAVTMGEAKTFPPLKILSEKTVNTYVAMNKTIDARGETDESDVAALAIVKKNSVSKKRPAAVSEALVAKKKRKSSGKAVFNEKDLSIVSVALDAEPIQTVDPTSVMPAANPPTPKRNAPKRKLRMTADSDDEFIEKESAAETAMVVQKAPTFADDVDTIIEDNYDNCIDGASGFRRISDSVRAQNAILSTDLEDVRQEVKDLKDGLSKDFDDKLVVIRNDLLEFRVETQGRLAFLGTNLAELIAFITKGSDDKKGEVSSSHGRGQPPDDHSRPSGGSESRIGGDGSSRRRYDRRGSSTKKGSSSGGGGSGTAGGPNKKNAEWWLYGKNQF</sequence>
<evidence type="ECO:0000256" key="1">
    <source>
        <dbReference type="SAM" id="MobiDB-lite"/>
    </source>
</evidence>
<organism evidence="2 3">
    <name type="scientific">Dorcoceras hygrometricum</name>
    <dbReference type="NCBI Taxonomy" id="472368"/>
    <lineage>
        <taxon>Eukaryota</taxon>
        <taxon>Viridiplantae</taxon>
        <taxon>Streptophyta</taxon>
        <taxon>Embryophyta</taxon>
        <taxon>Tracheophyta</taxon>
        <taxon>Spermatophyta</taxon>
        <taxon>Magnoliopsida</taxon>
        <taxon>eudicotyledons</taxon>
        <taxon>Gunneridae</taxon>
        <taxon>Pentapetalae</taxon>
        <taxon>asterids</taxon>
        <taxon>lamiids</taxon>
        <taxon>Lamiales</taxon>
        <taxon>Gesneriaceae</taxon>
        <taxon>Didymocarpoideae</taxon>
        <taxon>Trichosporeae</taxon>
        <taxon>Loxocarpinae</taxon>
        <taxon>Dorcoceras</taxon>
    </lineage>
</organism>
<protein>
    <submittedName>
        <fullName evidence="2">Interaptin</fullName>
    </submittedName>
</protein>
<dbReference type="EMBL" id="KV019105">
    <property type="protein sequence ID" value="KZV16291.1"/>
    <property type="molecule type" value="Genomic_DNA"/>
</dbReference>